<dbReference type="AlphaFoldDB" id="A0AAV7JS82"/>
<feature type="domain" description="Mos1 transposase HTH" evidence="1">
    <location>
        <begin position="14"/>
        <end position="63"/>
    </location>
</feature>
<keyword evidence="3" id="KW-1185">Reference proteome</keyword>
<dbReference type="InterPro" id="IPR041426">
    <property type="entry name" value="Mos1_HTH"/>
</dbReference>
<reference evidence="2 3" key="1">
    <citation type="journal article" date="2023" name="BMC Biol.">
        <title>The compact genome of the sponge Oopsacas minuta (Hexactinellida) is lacking key metazoan core genes.</title>
        <authorList>
            <person name="Santini S."/>
            <person name="Schenkelaars Q."/>
            <person name="Jourda C."/>
            <person name="Duchesne M."/>
            <person name="Belahbib H."/>
            <person name="Rocher C."/>
            <person name="Selva M."/>
            <person name="Riesgo A."/>
            <person name="Vervoort M."/>
            <person name="Leys S.P."/>
            <person name="Kodjabachian L."/>
            <person name="Le Bivic A."/>
            <person name="Borchiellini C."/>
            <person name="Claverie J.M."/>
            <person name="Renard E."/>
        </authorList>
    </citation>
    <scope>NUCLEOTIDE SEQUENCE [LARGE SCALE GENOMIC DNA]</scope>
    <source>
        <strain evidence="2">SPO-2</strain>
    </source>
</reference>
<name>A0AAV7JS82_9METZ</name>
<evidence type="ECO:0000313" key="3">
    <source>
        <dbReference type="Proteomes" id="UP001165289"/>
    </source>
</evidence>
<protein>
    <submittedName>
        <fullName evidence="2">Histone-lysine N-methyltransferase SETMAR-like</fullName>
    </submittedName>
</protein>
<evidence type="ECO:0000259" key="1">
    <source>
        <dbReference type="Pfam" id="PF17906"/>
    </source>
</evidence>
<comment type="caution">
    <text evidence="2">The sequence shown here is derived from an EMBL/GenBank/DDBJ whole genome shotgun (WGS) entry which is preliminary data.</text>
</comment>
<sequence>MACIVPQPESNLTRRDFRAMILNLFKREKSCLEIHETLQKHFPNIVPCLRRVERWYSEFLHENFIFEDGPRPGRPSITHTVDSVELVLDEVTKDPHVT</sequence>
<dbReference type="Proteomes" id="UP001165289">
    <property type="component" value="Unassembled WGS sequence"/>
</dbReference>
<gene>
    <name evidence="2" type="ORF">LOD99_5377</name>
</gene>
<proteinExistence type="predicted"/>
<accession>A0AAV7JS82</accession>
<dbReference type="Gene3D" id="1.10.10.1450">
    <property type="match status" value="1"/>
</dbReference>
<dbReference type="Pfam" id="PF17906">
    <property type="entry name" value="HTH_48"/>
    <property type="match status" value="1"/>
</dbReference>
<evidence type="ECO:0000313" key="2">
    <source>
        <dbReference type="EMBL" id="KAI6651230.1"/>
    </source>
</evidence>
<organism evidence="2 3">
    <name type="scientific">Oopsacas minuta</name>
    <dbReference type="NCBI Taxonomy" id="111878"/>
    <lineage>
        <taxon>Eukaryota</taxon>
        <taxon>Metazoa</taxon>
        <taxon>Porifera</taxon>
        <taxon>Hexactinellida</taxon>
        <taxon>Hexasterophora</taxon>
        <taxon>Lyssacinosida</taxon>
        <taxon>Leucopsacidae</taxon>
        <taxon>Oopsacas</taxon>
    </lineage>
</organism>
<dbReference type="EMBL" id="JAKMXF010000306">
    <property type="protein sequence ID" value="KAI6651230.1"/>
    <property type="molecule type" value="Genomic_DNA"/>
</dbReference>